<protein>
    <submittedName>
        <fullName evidence="1">Uncharacterized protein</fullName>
    </submittedName>
</protein>
<evidence type="ECO:0000313" key="1">
    <source>
        <dbReference type="EMBL" id="KAJ9183601.1"/>
    </source>
</evidence>
<dbReference type="EMBL" id="JARPOI010000004">
    <property type="protein sequence ID" value="KAJ9183601.1"/>
    <property type="molecule type" value="Genomic_DNA"/>
</dbReference>
<comment type="caution">
    <text evidence="1">The sequence shown here is derived from an EMBL/GenBank/DDBJ whole genome shotgun (WGS) entry which is preliminary data.</text>
</comment>
<accession>A0ABQ9MTM0</accession>
<evidence type="ECO:0000313" key="2">
    <source>
        <dbReference type="Proteomes" id="UP001174677"/>
    </source>
</evidence>
<name>A0ABQ9MTM0_HEVBR</name>
<sequence length="74" mass="8996">MSDSLNQNNESEIEDTRNQLKYHWKLEEMYWFQKSRINWLLNGDKNTRFFHAKTAQRKQKNHILSIKDSRGQGI</sequence>
<dbReference type="Proteomes" id="UP001174677">
    <property type="component" value="Chromosome 4"/>
</dbReference>
<gene>
    <name evidence="1" type="ORF">P3X46_007430</name>
</gene>
<proteinExistence type="predicted"/>
<organism evidence="1 2">
    <name type="scientific">Hevea brasiliensis</name>
    <name type="common">Para rubber tree</name>
    <name type="synonym">Siphonia brasiliensis</name>
    <dbReference type="NCBI Taxonomy" id="3981"/>
    <lineage>
        <taxon>Eukaryota</taxon>
        <taxon>Viridiplantae</taxon>
        <taxon>Streptophyta</taxon>
        <taxon>Embryophyta</taxon>
        <taxon>Tracheophyta</taxon>
        <taxon>Spermatophyta</taxon>
        <taxon>Magnoliopsida</taxon>
        <taxon>eudicotyledons</taxon>
        <taxon>Gunneridae</taxon>
        <taxon>Pentapetalae</taxon>
        <taxon>rosids</taxon>
        <taxon>fabids</taxon>
        <taxon>Malpighiales</taxon>
        <taxon>Euphorbiaceae</taxon>
        <taxon>Crotonoideae</taxon>
        <taxon>Micrandreae</taxon>
        <taxon>Hevea</taxon>
    </lineage>
</organism>
<reference evidence="1" key="1">
    <citation type="journal article" date="2023" name="Plant Biotechnol. J.">
        <title>Chromosome-level wild Hevea brasiliensis genome provides new tools for genomic-assisted breeding and valuable loci to elevate rubber yield.</title>
        <authorList>
            <person name="Cheng H."/>
            <person name="Song X."/>
            <person name="Hu Y."/>
            <person name="Wu T."/>
            <person name="Yang Q."/>
            <person name="An Z."/>
            <person name="Feng S."/>
            <person name="Deng Z."/>
            <person name="Wu W."/>
            <person name="Zeng X."/>
            <person name="Tu M."/>
            <person name="Wang X."/>
            <person name="Huang H."/>
        </authorList>
    </citation>
    <scope>NUCLEOTIDE SEQUENCE</scope>
    <source>
        <strain evidence="1">MT/VB/25A 57/8</strain>
    </source>
</reference>
<keyword evidence="2" id="KW-1185">Reference proteome</keyword>